<protein>
    <submittedName>
        <fullName evidence="2">Uncharacterized protein</fullName>
    </submittedName>
</protein>
<reference evidence="2 3" key="1">
    <citation type="journal article" date="2013" name="Nat. Genet.">
        <title>The genome of the hydatid tapeworm Echinococcus granulosus.</title>
        <authorList>
            <person name="Zheng H."/>
            <person name="Zhang W."/>
            <person name="Zhang L."/>
            <person name="Zhang Z."/>
            <person name="Li J."/>
            <person name="Lu G."/>
            <person name="Zhu Y."/>
            <person name="Wang Y."/>
            <person name="Huang Y."/>
            <person name="Liu J."/>
            <person name="Kang H."/>
            <person name="Chen J."/>
            <person name="Wang L."/>
            <person name="Chen A."/>
            <person name="Yu S."/>
            <person name="Gao Z."/>
            <person name="Jin L."/>
            <person name="Gu W."/>
            <person name="Wang Z."/>
            <person name="Zhao L."/>
            <person name="Shi B."/>
            <person name="Wen H."/>
            <person name="Lin R."/>
            <person name="Jones M.K."/>
            <person name="Brejova B."/>
            <person name="Vinar T."/>
            <person name="Zhao G."/>
            <person name="McManus D.P."/>
            <person name="Chen Z."/>
            <person name="Zhou Y."/>
            <person name="Wang S."/>
        </authorList>
    </citation>
    <scope>NUCLEOTIDE SEQUENCE [LARGE SCALE GENOMIC DNA]</scope>
</reference>
<sequence length="114" mass="12232">MVARILSARQLIRLLVEIPAYCKTPTVSLSVLFIWKQFSSTSGAFEVAAVIVGVVGACTVAAVATGAAGVIAGKTCDVTHFIGRDTSNPYLRSEYGQSWDPKYSYKEAATKRLD</sequence>
<evidence type="ECO:0000313" key="2">
    <source>
        <dbReference type="EMBL" id="EUB56095.1"/>
    </source>
</evidence>
<dbReference type="RefSeq" id="XP_024347291.1">
    <property type="nucleotide sequence ID" value="XM_024498283.1"/>
</dbReference>
<accession>W6U4R1</accession>
<keyword evidence="1" id="KW-0472">Membrane</keyword>
<dbReference type="GeneID" id="36344749"/>
<dbReference type="EMBL" id="APAU02000129">
    <property type="protein sequence ID" value="EUB56095.1"/>
    <property type="molecule type" value="Genomic_DNA"/>
</dbReference>
<name>W6U4R1_ECHGR</name>
<keyword evidence="3" id="KW-1185">Reference proteome</keyword>
<feature type="transmembrane region" description="Helical" evidence="1">
    <location>
        <begin position="12"/>
        <end position="35"/>
    </location>
</feature>
<gene>
    <name evidence="2" type="ORF">EGR_09034</name>
</gene>
<dbReference type="AlphaFoldDB" id="W6U4R1"/>
<evidence type="ECO:0000256" key="1">
    <source>
        <dbReference type="SAM" id="Phobius"/>
    </source>
</evidence>
<organism evidence="2 3">
    <name type="scientific">Echinococcus granulosus</name>
    <name type="common">Hydatid tapeworm</name>
    <dbReference type="NCBI Taxonomy" id="6210"/>
    <lineage>
        <taxon>Eukaryota</taxon>
        <taxon>Metazoa</taxon>
        <taxon>Spiralia</taxon>
        <taxon>Lophotrochozoa</taxon>
        <taxon>Platyhelminthes</taxon>
        <taxon>Cestoda</taxon>
        <taxon>Eucestoda</taxon>
        <taxon>Cyclophyllidea</taxon>
        <taxon>Taeniidae</taxon>
        <taxon>Echinococcus</taxon>
        <taxon>Echinococcus granulosus group</taxon>
    </lineage>
</organism>
<evidence type="ECO:0000313" key="3">
    <source>
        <dbReference type="Proteomes" id="UP000019149"/>
    </source>
</evidence>
<dbReference type="Proteomes" id="UP000019149">
    <property type="component" value="Unassembled WGS sequence"/>
</dbReference>
<comment type="caution">
    <text evidence="2">The sequence shown here is derived from an EMBL/GenBank/DDBJ whole genome shotgun (WGS) entry which is preliminary data.</text>
</comment>
<feature type="transmembrane region" description="Helical" evidence="1">
    <location>
        <begin position="47"/>
        <end position="72"/>
    </location>
</feature>
<dbReference type="KEGG" id="egl:EGR_09034"/>
<proteinExistence type="predicted"/>
<dbReference type="CTD" id="36344749"/>
<keyword evidence="1" id="KW-0812">Transmembrane</keyword>
<keyword evidence="1" id="KW-1133">Transmembrane helix</keyword>